<dbReference type="GO" id="GO:0003723">
    <property type="term" value="F:RNA binding"/>
    <property type="evidence" value="ECO:0007669"/>
    <property type="project" value="InterPro"/>
</dbReference>
<dbReference type="PANTHER" id="PTHR22891">
    <property type="entry name" value="EUKARYOTIC TRANSLATION INITIATION FACTOR 2C"/>
    <property type="match status" value="1"/>
</dbReference>
<keyword evidence="3" id="KW-1185">Reference proteome</keyword>
<dbReference type="Proteomes" id="UP000887577">
    <property type="component" value="Unplaced"/>
</dbReference>
<dbReference type="Pfam" id="PF02170">
    <property type="entry name" value="PAZ"/>
    <property type="match status" value="1"/>
</dbReference>
<dbReference type="CDD" id="cd02846">
    <property type="entry name" value="PAZ_argonaute_like"/>
    <property type="match status" value="1"/>
</dbReference>
<evidence type="ECO:0000313" key="3">
    <source>
        <dbReference type="Proteomes" id="UP000887577"/>
    </source>
</evidence>
<dbReference type="Gene3D" id="3.40.50.2300">
    <property type="match status" value="1"/>
</dbReference>
<dbReference type="PROSITE" id="PS50821">
    <property type="entry name" value="PAZ"/>
    <property type="match status" value="1"/>
</dbReference>
<feature type="region of interest" description="Disordered" evidence="1">
    <location>
        <begin position="1"/>
        <end position="36"/>
    </location>
</feature>
<feature type="domain" description="PAZ" evidence="2">
    <location>
        <begin position="324"/>
        <end position="436"/>
    </location>
</feature>
<dbReference type="SMART" id="SM00949">
    <property type="entry name" value="PAZ"/>
    <property type="match status" value="1"/>
</dbReference>
<sequence>MSSGSGRNTNSNNTNNGSAGNGSNEAAVGNGGVPAGEIDSPKKQCLAALARLDLQPGVPELFNKEHVTRGVVLAGDQQIQLSSNAFGLKTESLPVHQYHVDFMKTLARERNGQHTFPLVQDETGNPNFPNQPLRKVPDYTTYQNRIMHQNLFAAFIRKYPNVFGKDPDVFCYDYAKTLYSLTKLTSLDTPMELTEAETQQAINRPYKVNLILKKPADNVFDIRDWNESIGDGLSEKPAEIIRFFELATSRYASQHPEDHVMFESKKTYYMEPRKFGFTSPDLGGGKYLAAGASKVVVCVEGNRKEGAPAVIIDSKKTPFYQSMNLLEMICAALQTGPNITPNRAQWEIAAKYVKRLECFPIYGNRQDSTVLLSTLTTASAVDTMMELDGNQISIAQYIQQRYQVQLRFPQWPLATGAKKVRGNRVHIPLELLHVADYQRVGNGNITSSDIATIVRACAVNPSVKSGEIINCHQSFAFGADGFMEGAHMTVIDRPLDVQGRIIQAPAISYANGNLYPEQNGKWRLPKPAKYVRAATLKSWCALFLEVRGERMSFAEYEQFVAKYYHECRNRGIALGEPLRIWSVPCDQAPIEKAFEDASGAGCEFILIGHSDRDSTVHRKIF</sequence>
<reference evidence="4" key="1">
    <citation type="submission" date="2022-11" db="UniProtKB">
        <authorList>
            <consortium name="WormBaseParasite"/>
        </authorList>
    </citation>
    <scope>IDENTIFICATION</scope>
</reference>
<name>A0A914YT80_9BILA</name>
<evidence type="ECO:0000256" key="1">
    <source>
        <dbReference type="SAM" id="MobiDB-lite"/>
    </source>
</evidence>
<accession>A0A914YT80</accession>
<proteinExistence type="predicted"/>
<dbReference type="InterPro" id="IPR003100">
    <property type="entry name" value="PAZ_dom"/>
</dbReference>
<dbReference type="WBParaSite" id="PSU_v2.g3369.t1">
    <property type="protein sequence ID" value="PSU_v2.g3369.t1"/>
    <property type="gene ID" value="PSU_v2.g3369"/>
</dbReference>
<evidence type="ECO:0000313" key="4">
    <source>
        <dbReference type="WBParaSite" id="PSU_v2.g3369.t1"/>
    </source>
</evidence>
<dbReference type="AlphaFoldDB" id="A0A914YT80"/>
<dbReference type="SUPFAM" id="SSF101690">
    <property type="entry name" value="PAZ domain"/>
    <property type="match status" value="1"/>
</dbReference>
<evidence type="ECO:0000259" key="2">
    <source>
        <dbReference type="PROSITE" id="PS50821"/>
    </source>
</evidence>
<dbReference type="InterPro" id="IPR036085">
    <property type="entry name" value="PAZ_dom_sf"/>
</dbReference>
<protein>
    <submittedName>
        <fullName evidence="4">PAZ domain-containing protein</fullName>
    </submittedName>
</protein>
<feature type="compositionally biased region" description="Low complexity" evidence="1">
    <location>
        <begin position="1"/>
        <end position="28"/>
    </location>
</feature>
<dbReference type="Gene3D" id="2.170.260.10">
    <property type="entry name" value="paz domain"/>
    <property type="match status" value="1"/>
</dbReference>
<organism evidence="3 4">
    <name type="scientific">Panagrolaimus superbus</name>
    <dbReference type="NCBI Taxonomy" id="310955"/>
    <lineage>
        <taxon>Eukaryota</taxon>
        <taxon>Metazoa</taxon>
        <taxon>Ecdysozoa</taxon>
        <taxon>Nematoda</taxon>
        <taxon>Chromadorea</taxon>
        <taxon>Rhabditida</taxon>
        <taxon>Tylenchina</taxon>
        <taxon>Panagrolaimomorpha</taxon>
        <taxon>Panagrolaimoidea</taxon>
        <taxon>Panagrolaimidae</taxon>
        <taxon>Panagrolaimus</taxon>
    </lineage>
</organism>